<keyword evidence="1" id="KW-0732">Signal</keyword>
<protein>
    <submittedName>
        <fullName evidence="2">Uncharacterized protein</fullName>
    </submittedName>
</protein>
<sequence length="194" mass="21571">MLSILKLLLFLLSISSFLSSSSSTEPEPPDPPLTPSESLTYFNLCATSSPTLLTYTSPSYLLSKTSDSETCLHLLTISPSLPLLTSYLTLLRTHLPPPTYLTLINTPVRTETGLNMSPLSWIVYGLNAPVTSLFLEAGMRVNHVFRMEDGRKVTVLDIVEVLKMKGAETEEIEYVLNENGGKRYRELEEVNDDL</sequence>
<evidence type="ECO:0000313" key="2">
    <source>
        <dbReference type="EMBL" id="GMH76913.1"/>
    </source>
</evidence>
<reference evidence="3" key="1">
    <citation type="journal article" date="2023" name="Commun. Biol.">
        <title>Genome analysis of Parmales, the sister group of diatoms, reveals the evolutionary specialization of diatoms from phago-mixotrophs to photoautotrophs.</title>
        <authorList>
            <person name="Ban H."/>
            <person name="Sato S."/>
            <person name="Yoshikawa S."/>
            <person name="Yamada K."/>
            <person name="Nakamura Y."/>
            <person name="Ichinomiya M."/>
            <person name="Sato N."/>
            <person name="Blanc-Mathieu R."/>
            <person name="Endo H."/>
            <person name="Kuwata A."/>
            <person name="Ogata H."/>
        </authorList>
    </citation>
    <scope>NUCLEOTIDE SEQUENCE [LARGE SCALE GENOMIC DNA]</scope>
    <source>
        <strain evidence="3">NIES 3701</strain>
    </source>
</reference>
<dbReference type="OrthoDB" id="42967at2759"/>
<keyword evidence="3" id="KW-1185">Reference proteome</keyword>
<gene>
    <name evidence="2" type="ORF">TrST_g595</name>
</gene>
<organism evidence="2 3">
    <name type="scientific">Triparma strigata</name>
    <dbReference type="NCBI Taxonomy" id="1606541"/>
    <lineage>
        <taxon>Eukaryota</taxon>
        <taxon>Sar</taxon>
        <taxon>Stramenopiles</taxon>
        <taxon>Ochrophyta</taxon>
        <taxon>Bolidophyceae</taxon>
        <taxon>Parmales</taxon>
        <taxon>Triparmaceae</taxon>
        <taxon>Triparma</taxon>
    </lineage>
</organism>
<dbReference type="EMBL" id="BRXY01000201">
    <property type="protein sequence ID" value="GMH76913.1"/>
    <property type="molecule type" value="Genomic_DNA"/>
</dbReference>
<evidence type="ECO:0000256" key="1">
    <source>
        <dbReference type="SAM" id="SignalP"/>
    </source>
</evidence>
<feature type="chain" id="PRO_5040864243" evidence="1">
    <location>
        <begin position="24"/>
        <end position="194"/>
    </location>
</feature>
<feature type="signal peptide" evidence="1">
    <location>
        <begin position="1"/>
        <end position="23"/>
    </location>
</feature>
<dbReference type="AlphaFoldDB" id="A0A9W7AXN7"/>
<evidence type="ECO:0000313" key="3">
    <source>
        <dbReference type="Proteomes" id="UP001165085"/>
    </source>
</evidence>
<dbReference type="Proteomes" id="UP001165085">
    <property type="component" value="Unassembled WGS sequence"/>
</dbReference>
<name>A0A9W7AXN7_9STRA</name>
<accession>A0A9W7AXN7</accession>
<comment type="caution">
    <text evidence="2">The sequence shown here is derived from an EMBL/GenBank/DDBJ whole genome shotgun (WGS) entry which is preliminary data.</text>
</comment>
<proteinExistence type="predicted"/>